<gene>
    <name evidence="2" type="ORF">CY34DRAFT_11271</name>
</gene>
<dbReference type="HOGENOM" id="CLU_727962_0_0_1"/>
<accession>A0A0D0BCV5</accession>
<evidence type="ECO:0000259" key="1">
    <source>
        <dbReference type="Pfam" id="PF13391"/>
    </source>
</evidence>
<dbReference type="EMBL" id="KN835197">
    <property type="protein sequence ID" value="KIK44097.1"/>
    <property type="molecule type" value="Genomic_DNA"/>
</dbReference>
<reference evidence="3" key="2">
    <citation type="submission" date="2015-01" db="EMBL/GenBank/DDBJ databases">
        <title>Evolutionary Origins and Diversification of the Mycorrhizal Mutualists.</title>
        <authorList>
            <consortium name="DOE Joint Genome Institute"/>
            <consortium name="Mycorrhizal Genomics Consortium"/>
            <person name="Kohler A."/>
            <person name="Kuo A."/>
            <person name="Nagy L.G."/>
            <person name="Floudas D."/>
            <person name="Copeland A."/>
            <person name="Barry K.W."/>
            <person name="Cichocki N."/>
            <person name="Veneault-Fourrey C."/>
            <person name="LaButti K."/>
            <person name="Lindquist E.A."/>
            <person name="Lipzen A."/>
            <person name="Lundell T."/>
            <person name="Morin E."/>
            <person name="Murat C."/>
            <person name="Riley R."/>
            <person name="Ohm R."/>
            <person name="Sun H."/>
            <person name="Tunlid A."/>
            <person name="Henrissat B."/>
            <person name="Grigoriev I.V."/>
            <person name="Hibbett D.S."/>
            <person name="Martin F."/>
        </authorList>
    </citation>
    <scope>NUCLEOTIDE SEQUENCE [LARGE SCALE GENOMIC DNA]</scope>
    <source>
        <strain evidence="3">UH-Slu-Lm8-n1</strain>
    </source>
</reference>
<sequence>MSLDDDTSSASTLTLLDDYAFKSDLLTMMSDTGQETNDQLKRRAKAVLLEMGSTLTSVHEVKTFNILDAMMEGAEKAGLSSGVRYAAAAIIVAYQKGKASNSSASELTNSVVHDRTVKKAYRAANSPQLEISTPSLRASEVVADTVPATSRGSQFRDSISERDGNKCVLTGILNINKGPYPPGTEGSEGVLYAAHILRRSIVQEQSRNNRVAGMIDIIKHYTKLHEDIIDNLAGIIDNPENGMLLDATCHGGFDSYMWCLHPTDASHKYTVHWLRRVPLGMEAFTEVQFQDHSQSGIPLPNPTFIALHSAVAHVLHLSGAAEVIDKVYDAFSDDGFATPITNEPAGVRESIHILNGLSETRQVFAAKGLRRDNKGITNLE</sequence>
<reference evidence="2 3" key="1">
    <citation type="submission" date="2014-04" db="EMBL/GenBank/DDBJ databases">
        <authorList>
            <consortium name="DOE Joint Genome Institute"/>
            <person name="Kuo A."/>
            <person name="Ruytinx J."/>
            <person name="Rineau F."/>
            <person name="Colpaert J."/>
            <person name="Kohler A."/>
            <person name="Nagy L.G."/>
            <person name="Floudas D."/>
            <person name="Copeland A."/>
            <person name="Barry K.W."/>
            <person name="Cichocki N."/>
            <person name="Veneault-Fourrey C."/>
            <person name="LaButti K."/>
            <person name="Lindquist E.A."/>
            <person name="Lipzen A."/>
            <person name="Lundell T."/>
            <person name="Morin E."/>
            <person name="Murat C."/>
            <person name="Sun H."/>
            <person name="Tunlid A."/>
            <person name="Henrissat B."/>
            <person name="Grigoriev I.V."/>
            <person name="Hibbett D.S."/>
            <person name="Martin F."/>
            <person name="Nordberg H.P."/>
            <person name="Cantor M.N."/>
            <person name="Hua S.X."/>
        </authorList>
    </citation>
    <scope>NUCLEOTIDE SEQUENCE [LARGE SCALE GENOMIC DNA]</scope>
    <source>
        <strain evidence="2 3">UH-Slu-Lm8-n1</strain>
    </source>
</reference>
<protein>
    <recommendedName>
        <fullName evidence="1">HNH nuclease domain-containing protein</fullName>
    </recommendedName>
</protein>
<organism evidence="2 3">
    <name type="scientific">Suillus luteus UH-Slu-Lm8-n1</name>
    <dbReference type="NCBI Taxonomy" id="930992"/>
    <lineage>
        <taxon>Eukaryota</taxon>
        <taxon>Fungi</taxon>
        <taxon>Dikarya</taxon>
        <taxon>Basidiomycota</taxon>
        <taxon>Agaricomycotina</taxon>
        <taxon>Agaricomycetes</taxon>
        <taxon>Agaricomycetidae</taxon>
        <taxon>Boletales</taxon>
        <taxon>Suillineae</taxon>
        <taxon>Suillaceae</taxon>
        <taxon>Suillus</taxon>
    </lineage>
</organism>
<proteinExistence type="predicted"/>
<name>A0A0D0BCV5_9AGAM</name>
<dbReference type="Proteomes" id="UP000054485">
    <property type="component" value="Unassembled WGS sequence"/>
</dbReference>
<feature type="domain" description="HNH nuclease" evidence="1">
    <location>
        <begin position="167"/>
        <end position="260"/>
    </location>
</feature>
<dbReference type="OrthoDB" id="3163863at2759"/>
<keyword evidence="3" id="KW-1185">Reference proteome</keyword>
<dbReference type="InParanoid" id="A0A0D0BCV5"/>
<dbReference type="Pfam" id="PF13391">
    <property type="entry name" value="HNH_2"/>
    <property type="match status" value="1"/>
</dbReference>
<evidence type="ECO:0000313" key="3">
    <source>
        <dbReference type="Proteomes" id="UP000054485"/>
    </source>
</evidence>
<dbReference type="InterPro" id="IPR003615">
    <property type="entry name" value="HNH_nuc"/>
</dbReference>
<evidence type="ECO:0000313" key="2">
    <source>
        <dbReference type="EMBL" id="KIK44097.1"/>
    </source>
</evidence>
<dbReference type="AlphaFoldDB" id="A0A0D0BCV5"/>
<dbReference type="STRING" id="930992.A0A0D0BCV5"/>